<dbReference type="EMBL" id="JASPKZ010007568">
    <property type="protein sequence ID" value="KAJ9583567.1"/>
    <property type="molecule type" value="Genomic_DNA"/>
</dbReference>
<reference evidence="1" key="2">
    <citation type="submission" date="2023-05" db="EMBL/GenBank/DDBJ databases">
        <authorList>
            <person name="Fouks B."/>
        </authorList>
    </citation>
    <scope>NUCLEOTIDE SEQUENCE</scope>
    <source>
        <strain evidence="1">Stay&amp;Tobe</strain>
        <tissue evidence="1">Testes</tissue>
    </source>
</reference>
<feature type="non-terminal residue" evidence="1">
    <location>
        <position position="196"/>
    </location>
</feature>
<protein>
    <submittedName>
        <fullName evidence="1">Uncharacterized protein</fullName>
    </submittedName>
</protein>
<feature type="non-terminal residue" evidence="1">
    <location>
        <position position="1"/>
    </location>
</feature>
<dbReference type="Proteomes" id="UP001233999">
    <property type="component" value="Unassembled WGS sequence"/>
</dbReference>
<evidence type="ECO:0000313" key="2">
    <source>
        <dbReference type="Proteomes" id="UP001233999"/>
    </source>
</evidence>
<name>A0AAD7ZNA0_DIPPU</name>
<evidence type="ECO:0000313" key="1">
    <source>
        <dbReference type="EMBL" id="KAJ9583567.1"/>
    </source>
</evidence>
<sequence length="196" mass="22731">LTRDIIECLISLKITNDSHCQNHYFSNCSVENNITIEITSIKLKNIGIKENRTRDTAIYECRGERDRYFERLICQDIIDLFTRRVIVSECRNKKCVKMSPFLHKANCTRSLSRVATSRYENSTCSNYYVFKIECSCWQGYVGACFPGDATGPICTVVSPRSQPSNCCIKTVRNSENTTYFFEFRKYQDQCNLTHSE</sequence>
<keyword evidence="2" id="KW-1185">Reference proteome</keyword>
<accession>A0AAD7ZNA0</accession>
<organism evidence="1 2">
    <name type="scientific">Diploptera punctata</name>
    <name type="common">Pacific beetle cockroach</name>
    <dbReference type="NCBI Taxonomy" id="6984"/>
    <lineage>
        <taxon>Eukaryota</taxon>
        <taxon>Metazoa</taxon>
        <taxon>Ecdysozoa</taxon>
        <taxon>Arthropoda</taxon>
        <taxon>Hexapoda</taxon>
        <taxon>Insecta</taxon>
        <taxon>Pterygota</taxon>
        <taxon>Neoptera</taxon>
        <taxon>Polyneoptera</taxon>
        <taxon>Dictyoptera</taxon>
        <taxon>Blattodea</taxon>
        <taxon>Blaberoidea</taxon>
        <taxon>Blaberidae</taxon>
        <taxon>Diplopterinae</taxon>
        <taxon>Diploptera</taxon>
    </lineage>
</organism>
<reference evidence="1" key="1">
    <citation type="journal article" date="2023" name="IScience">
        <title>Live-bearing cockroach genome reveals convergent evolutionary mechanisms linked to viviparity in insects and beyond.</title>
        <authorList>
            <person name="Fouks B."/>
            <person name="Harrison M.C."/>
            <person name="Mikhailova A.A."/>
            <person name="Marchal E."/>
            <person name="English S."/>
            <person name="Carruthers M."/>
            <person name="Jennings E.C."/>
            <person name="Chiamaka E.L."/>
            <person name="Frigard R.A."/>
            <person name="Pippel M."/>
            <person name="Attardo G.M."/>
            <person name="Benoit J.B."/>
            <person name="Bornberg-Bauer E."/>
            <person name="Tobe S.S."/>
        </authorList>
    </citation>
    <scope>NUCLEOTIDE SEQUENCE</scope>
    <source>
        <strain evidence="1">Stay&amp;Tobe</strain>
    </source>
</reference>
<comment type="caution">
    <text evidence="1">The sequence shown here is derived from an EMBL/GenBank/DDBJ whole genome shotgun (WGS) entry which is preliminary data.</text>
</comment>
<proteinExistence type="predicted"/>
<gene>
    <name evidence="1" type="ORF">L9F63_022086</name>
</gene>
<dbReference type="AlphaFoldDB" id="A0AAD7ZNA0"/>